<dbReference type="AlphaFoldDB" id="A0AAP6ZV82"/>
<comment type="caution">
    <text evidence="1">The sequence shown here is derived from an EMBL/GenBank/DDBJ whole genome shotgun (WGS) entry which is preliminary data.</text>
</comment>
<reference evidence="1 2" key="1">
    <citation type="submission" date="2019-09" db="EMBL/GenBank/DDBJ databases">
        <title>Draft genome sequencing and comparative genomics of hatchery-associated Vibrios.</title>
        <authorList>
            <person name="Kehlet-Delgado H."/>
            <person name="Mueller R.S."/>
        </authorList>
    </citation>
    <scope>NUCLEOTIDE SEQUENCE [LARGE SCALE GENOMIC DNA]</scope>
    <source>
        <strain evidence="1 2">09-121-3</strain>
    </source>
</reference>
<name>A0AAP6ZV82_9VIBR</name>
<proteinExistence type="predicted"/>
<protein>
    <submittedName>
        <fullName evidence="1">Uncharacterized protein</fullName>
    </submittedName>
</protein>
<accession>A0AAP6ZV82</accession>
<dbReference type="InterPro" id="IPR046500">
    <property type="entry name" value="DUF6678"/>
</dbReference>
<dbReference type="Proteomes" id="UP000576645">
    <property type="component" value="Unassembled WGS sequence"/>
</dbReference>
<evidence type="ECO:0000313" key="1">
    <source>
        <dbReference type="EMBL" id="NOJ26188.1"/>
    </source>
</evidence>
<sequence length="104" mass="12425">MHGVMNTTKWNELWAAMCTLHPRPRWRTREVDSGYVSDWDRDWFYHFRASSFRTIEWVEITTDTPSQHQSVKAVLRKIHVPADELDSGFKIYGYIPDAKYVDYL</sequence>
<dbReference type="Pfam" id="PF20383">
    <property type="entry name" value="DUF6678"/>
    <property type="match status" value="1"/>
</dbReference>
<organism evidence="1 2">
    <name type="scientific">Vibrio coralliilyticus</name>
    <dbReference type="NCBI Taxonomy" id="190893"/>
    <lineage>
        <taxon>Bacteria</taxon>
        <taxon>Pseudomonadati</taxon>
        <taxon>Pseudomonadota</taxon>
        <taxon>Gammaproteobacteria</taxon>
        <taxon>Vibrionales</taxon>
        <taxon>Vibrionaceae</taxon>
        <taxon>Vibrio</taxon>
    </lineage>
</organism>
<dbReference type="EMBL" id="VTXP01000028">
    <property type="protein sequence ID" value="NOJ26188.1"/>
    <property type="molecule type" value="Genomic_DNA"/>
</dbReference>
<evidence type="ECO:0000313" key="2">
    <source>
        <dbReference type="Proteomes" id="UP000576645"/>
    </source>
</evidence>
<dbReference type="RefSeq" id="WP_171354273.1">
    <property type="nucleotide sequence ID" value="NZ_VTXP01000028.1"/>
</dbReference>
<gene>
    <name evidence="1" type="ORF">F0238_26155</name>
</gene>